<proteinExistence type="predicted"/>
<evidence type="ECO:0000313" key="2">
    <source>
        <dbReference type="Proteomes" id="UP001597079"/>
    </source>
</evidence>
<evidence type="ECO:0000313" key="1">
    <source>
        <dbReference type="EMBL" id="MFD1675632.1"/>
    </source>
</evidence>
<sequence>MSARRWHRMHENPIFLRCRGCDSQIRVSENERFQVMNGTSRFGWKYTKEHNILCPSCLQDGIPNDVITMEKMAEYLKRQWALTYVRPRCKKENKYYFETAGFGLLQTLYLTVTYDEESGIYNVELYDGKHKELGVLNVAS</sequence>
<dbReference type="EMBL" id="JBHUCX010000033">
    <property type="protein sequence ID" value="MFD1675632.1"/>
    <property type="molecule type" value="Genomic_DNA"/>
</dbReference>
<keyword evidence="2" id="KW-1185">Reference proteome</keyword>
<organism evidence="1 2">
    <name type="scientific">Alicyclobacillus fodiniaquatilis</name>
    <dbReference type="NCBI Taxonomy" id="1661150"/>
    <lineage>
        <taxon>Bacteria</taxon>
        <taxon>Bacillati</taxon>
        <taxon>Bacillota</taxon>
        <taxon>Bacilli</taxon>
        <taxon>Bacillales</taxon>
        <taxon>Alicyclobacillaceae</taxon>
        <taxon>Alicyclobacillus</taxon>
    </lineage>
</organism>
<reference evidence="2" key="1">
    <citation type="journal article" date="2019" name="Int. J. Syst. Evol. Microbiol.">
        <title>The Global Catalogue of Microorganisms (GCM) 10K type strain sequencing project: providing services to taxonomists for standard genome sequencing and annotation.</title>
        <authorList>
            <consortium name="The Broad Institute Genomics Platform"/>
            <consortium name="The Broad Institute Genome Sequencing Center for Infectious Disease"/>
            <person name="Wu L."/>
            <person name="Ma J."/>
        </authorList>
    </citation>
    <scope>NUCLEOTIDE SEQUENCE [LARGE SCALE GENOMIC DNA]</scope>
    <source>
        <strain evidence="2">CGMCC 1.12286</strain>
    </source>
</reference>
<dbReference type="Proteomes" id="UP001597079">
    <property type="component" value="Unassembled WGS sequence"/>
</dbReference>
<name>A0ABW4JH01_9BACL</name>
<protein>
    <submittedName>
        <fullName evidence="1">Uncharacterized protein</fullName>
    </submittedName>
</protein>
<accession>A0ABW4JH01</accession>
<comment type="caution">
    <text evidence="1">The sequence shown here is derived from an EMBL/GenBank/DDBJ whole genome shotgun (WGS) entry which is preliminary data.</text>
</comment>
<dbReference type="RefSeq" id="WP_377943518.1">
    <property type="nucleotide sequence ID" value="NZ_JBHUCX010000033.1"/>
</dbReference>
<gene>
    <name evidence="1" type="ORF">ACFSB2_13100</name>
</gene>